<keyword evidence="4 8" id="KW-0689">Ribosomal protein</keyword>
<keyword evidence="9" id="KW-1185">Reference proteome</keyword>
<evidence type="ECO:0000256" key="3">
    <source>
        <dbReference type="ARBA" id="ARBA00022946"/>
    </source>
</evidence>
<organism evidence="8 9">
    <name type="scientific">Akanthomyces lecanii RCEF 1005</name>
    <dbReference type="NCBI Taxonomy" id="1081108"/>
    <lineage>
        <taxon>Eukaryota</taxon>
        <taxon>Fungi</taxon>
        <taxon>Dikarya</taxon>
        <taxon>Ascomycota</taxon>
        <taxon>Pezizomycotina</taxon>
        <taxon>Sordariomycetes</taxon>
        <taxon>Hypocreomycetidae</taxon>
        <taxon>Hypocreales</taxon>
        <taxon>Cordycipitaceae</taxon>
        <taxon>Akanthomyces</taxon>
        <taxon>Cordyceps confragosa</taxon>
    </lineage>
</organism>
<dbReference type="EMBL" id="AZHF01000003">
    <property type="protein sequence ID" value="OAA77830.1"/>
    <property type="molecule type" value="Genomic_DNA"/>
</dbReference>
<reference evidence="8 9" key="1">
    <citation type="journal article" date="2016" name="Genome Biol. Evol.">
        <title>Divergent and convergent evolution of fungal pathogenicity.</title>
        <authorList>
            <person name="Shang Y."/>
            <person name="Xiao G."/>
            <person name="Zheng P."/>
            <person name="Cen K."/>
            <person name="Zhan S."/>
            <person name="Wang C."/>
        </authorList>
    </citation>
    <scope>NUCLEOTIDE SEQUENCE [LARGE SCALE GENOMIC DNA]</scope>
    <source>
        <strain evidence="8 9">RCEF 1005</strain>
    </source>
</reference>
<dbReference type="InterPro" id="IPR019368">
    <property type="entry name" value="Ribosomal_mS29"/>
</dbReference>
<proteinExistence type="inferred from homology"/>
<evidence type="ECO:0000256" key="4">
    <source>
        <dbReference type="ARBA" id="ARBA00022980"/>
    </source>
</evidence>
<comment type="caution">
    <text evidence="8">The sequence shown here is derived from an EMBL/GenBank/DDBJ whole genome shotgun (WGS) entry which is preliminary data.</text>
</comment>
<dbReference type="GO" id="GO:0005763">
    <property type="term" value="C:mitochondrial small ribosomal subunit"/>
    <property type="evidence" value="ECO:0007669"/>
    <property type="project" value="TreeGrafter"/>
</dbReference>
<accession>A0A168HIR6</accession>
<name>A0A168HIR6_CORDF</name>
<sequence length="463" mass="49913">MAANSCFKAVLLRPGLPRAPRIQPVLIAIAPLSTTSSLAAGPPSVKSRRDIVKPTKKTFNKKRLGLDNVKKPAPGERKAFRKRITLSSNSALAVEGLQAIEGGVLADAQNAATVVQLPDQIVDQLRTLGAFRSTQSWGLFRKPHVLVRKETVEMIAQMDKSVSSKAAAKIILTGSRASGKSTALVQAMSHALKNDWVVINIPEAQDLVIAHTDYVPVPNTEPMQFTQPTYTLNLLQNILKANRAALEKLKVEQKSSLTGGLPEGSSLADLITNIREPDAAWPGFLALWSELMLPGRPPVLMAMDGLTFANKDSAYRDPAFNKVHAHNLTLIGHFFAALSGSKKMPNGGAVVAADSASNTPARHPSEALVLAQLEAGQAGRDVPVPDPYLRGYDNKVYDALKNCRVLRLEGVSKDEARALMEYWGASGLVRSVLSAELVAQKWALGGHGNIGEMERVVLQNLKM</sequence>
<dbReference type="OrthoDB" id="274828at2759"/>
<dbReference type="Pfam" id="PF10236">
    <property type="entry name" value="DAP3"/>
    <property type="match status" value="1"/>
</dbReference>
<keyword evidence="3" id="KW-0809">Transit peptide</keyword>
<evidence type="ECO:0000313" key="9">
    <source>
        <dbReference type="Proteomes" id="UP000076881"/>
    </source>
</evidence>
<comment type="subcellular location">
    <subcellularLocation>
        <location evidence="1">Mitochondrion</location>
    </subcellularLocation>
</comment>
<keyword evidence="6" id="KW-0687">Ribonucleoprotein</keyword>
<dbReference type="PANTHER" id="PTHR12810:SF0">
    <property type="entry name" value="SMALL RIBOSOMAL SUBUNIT PROTEIN MS29"/>
    <property type="match status" value="1"/>
</dbReference>
<dbReference type="GO" id="GO:0003735">
    <property type="term" value="F:structural constituent of ribosome"/>
    <property type="evidence" value="ECO:0007669"/>
    <property type="project" value="TreeGrafter"/>
</dbReference>
<evidence type="ECO:0000256" key="2">
    <source>
        <dbReference type="ARBA" id="ARBA00009863"/>
    </source>
</evidence>
<dbReference type="AlphaFoldDB" id="A0A168HIR6"/>
<protein>
    <recommendedName>
        <fullName evidence="7">Small ribosomal subunit protein mS29</fullName>
    </recommendedName>
</protein>
<dbReference type="Proteomes" id="UP000076881">
    <property type="component" value="Unassembled WGS sequence"/>
</dbReference>
<evidence type="ECO:0000256" key="5">
    <source>
        <dbReference type="ARBA" id="ARBA00023128"/>
    </source>
</evidence>
<comment type="similarity">
    <text evidence="2">Belongs to the mitochondrion-specific ribosomal protein mS29 family.</text>
</comment>
<gene>
    <name evidence="8" type="ORF">LEL_04653</name>
</gene>
<dbReference type="PANTHER" id="PTHR12810">
    <property type="entry name" value="MITOCHONDRIAL 28S RIBOSOMAL PROTEIN S29"/>
    <property type="match status" value="1"/>
</dbReference>
<evidence type="ECO:0000256" key="1">
    <source>
        <dbReference type="ARBA" id="ARBA00004173"/>
    </source>
</evidence>
<dbReference type="STRING" id="1081108.A0A168HIR6"/>
<evidence type="ECO:0000256" key="6">
    <source>
        <dbReference type="ARBA" id="ARBA00023274"/>
    </source>
</evidence>
<evidence type="ECO:0000313" key="8">
    <source>
        <dbReference type="EMBL" id="OAA77830.1"/>
    </source>
</evidence>
<keyword evidence="5" id="KW-0496">Mitochondrion</keyword>
<evidence type="ECO:0000256" key="7">
    <source>
        <dbReference type="ARBA" id="ARBA00035140"/>
    </source>
</evidence>